<reference evidence="1 3" key="2">
    <citation type="journal article" date="2018" name="Plant J.">
        <title>The Physcomitrella patens chromosome-scale assembly reveals moss genome structure and evolution.</title>
        <authorList>
            <person name="Lang D."/>
            <person name="Ullrich K.K."/>
            <person name="Murat F."/>
            <person name="Fuchs J."/>
            <person name="Jenkins J."/>
            <person name="Haas F.B."/>
            <person name="Piednoel M."/>
            <person name="Gundlach H."/>
            <person name="Van Bel M."/>
            <person name="Meyberg R."/>
            <person name="Vives C."/>
            <person name="Morata J."/>
            <person name="Symeonidi A."/>
            <person name="Hiss M."/>
            <person name="Muchero W."/>
            <person name="Kamisugi Y."/>
            <person name="Saleh O."/>
            <person name="Blanc G."/>
            <person name="Decker E.L."/>
            <person name="van Gessel N."/>
            <person name="Grimwood J."/>
            <person name="Hayes R.D."/>
            <person name="Graham S.W."/>
            <person name="Gunter L.E."/>
            <person name="McDaniel S.F."/>
            <person name="Hoernstein S.N.W."/>
            <person name="Larsson A."/>
            <person name="Li F.W."/>
            <person name="Perroud P.F."/>
            <person name="Phillips J."/>
            <person name="Ranjan P."/>
            <person name="Rokshar D.S."/>
            <person name="Rothfels C.J."/>
            <person name="Schneider L."/>
            <person name="Shu S."/>
            <person name="Stevenson D.W."/>
            <person name="Thummler F."/>
            <person name="Tillich M."/>
            <person name="Villarreal Aguilar J.C."/>
            <person name="Widiez T."/>
            <person name="Wong G.K."/>
            <person name="Wymore A."/>
            <person name="Zhang Y."/>
            <person name="Zimmer A.D."/>
            <person name="Quatrano R.S."/>
            <person name="Mayer K.F.X."/>
            <person name="Goodstein D."/>
            <person name="Casacuberta J.M."/>
            <person name="Vandepoele K."/>
            <person name="Reski R."/>
            <person name="Cuming A.C."/>
            <person name="Tuskan G.A."/>
            <person name="Maumus F."/>
            <person name="Salse J."/>
            <person name="Schmutz J."/>
            <person name="Rensing S.A."/>
        </authorList>
    </citation>
    <scope>NUCLEOTIDE SEQUENCE [LARGE SCALE GENOMIC DNA]</scope>
    <source>
        <strain evidence="2 3">cv. Gransden 2004</strain>
    </source>
</reference>
<dbReference type="InParanoid" id="A0A2K1JCP0"/>
<accession>A0A2K1JCP0</accession>
<reference evidence="1 3" key="1">
    <citation type="journal article" date="2008" name="Science">
        <title>The Physcomitrella genome reveals evolutionary insights into the conquest of land by plants.</title>
        <authorList>
            <person name="Rensing S."/>
            <person name="Lang D."/>
            <person name="Zimmer A."/>
            <person name="Terry A."/>
            <person name="Salamov A."/>
            <person name="Shapiro H."/>
            <person name="Nishiyama T."/>
            <person name="Perroud P.-F."/>
            <person name="Lindquist E."/>
            <person name="Kamisugi Y."/>
            <person name="Tanahashi T."/>
            <person name="Sakakibara K."/>
            <person name="Fujita T."/>
            <person name="Oishi K."/>
            <person name="Shin-I T."/>
            <person name="Kuroki Y."/>
            <person name="Toyoda A."/>
            <person name="Suzuki Y."/>
            <person name="Hashimoto A."/>
            <person name="Yamaguchi K."/>
            <person name="Sugano A."/>
            <person name="Kohara Y."/>
            <person name="Fujiyama A."/>
            <person name="Anterola A."/>
            <person name="Aoki S."/>
            <person name="Ashton N."/>
            <person name="Barbazuk W.B."/>
            <person name="Barker E."/>
            <person name="Bennetzen J."/>
            <person name="Bezanilla M."/>
            <person name="Blankenship R."/>
            <person name="Cho S.H."/>
            <person name="Dutcher S."/>
            <person name="Estelle M."/>
            <person name="Fawcett J.A."/>
            <person name="Gundlach H."/>
            <person name="Hanada K."/>
            <person name="Heyl A."/>
            <person name="Hicks K.A."/>
            <person name="Hugh J."/>
            <person name="Lohr M."/>
            <person name="Mayer K."/>
            <person name="Melkozernov A."/>
            <person name="Murata T."/>
            <person name="Nelson D."/>
            <person name="Pils B."/>
            <person name="Prigge M."/>
            <person name="Reiss B."/>
            <person name="Renner T."/>
            <person name="Rombauts S."/>
            <person name="Rushton P."/>
            <person name="Sanderfoot A."/>
            <person name="Schween G."/>
            <person name="Shiu S.-H."/>
            <person name="Stueber K."/>
            <person name="Theodoulou F.L."/>
            <person name="Tu H."/>
            <person name="Van de Peer Y."/>
            <person name="Verrier P.J."/>
            <person name="Waters E."/>
            <person name="Wood A."/>
            <person name="Yang L."/>
            <person name="Cove D."/>
            <person name="Cuming A."/>
            <person name="Hasebe M."/>
            <person name="Lucas S."/>
            <person name="Mishler D.B."/>
            <person name="Reski R."/>
            <person name="Grigoriev I."/>
            <person name="Quatrano R.S."/>
            <person name="Boore J.L."/>
        </authorList>
    </citation>
    <scope>NUCLEOTIDE SEQUENCE [LARGE SCALE GENOMIC DNA]</scope>
    <source>
        <strain evidence="2 3">cv. Gransden 2004</strain>
    </source>
</reference>
<reference evidence="2" key="3">
    <citation type="submission" date="2020-12" db="UniProtKB">
        <authorList>
            <consortium name="EnsemblPlants"/>
        </authorList>
    </citation>
    <scope>IDENTIFICATION</scope>
</reference>
<sequence>MRSTFHSSSGWVQTIIIQWPLKSFPCLVSSTELRASANNHDALPLESRSSSAVQRTAWCGMAWCEVRPRRHCKLGALRFLTSKLLESSHTMMWHHWAIIDVRSFEHGSALAGLGYDRSWWRMIRIADNA</sequence>
<keyword evidence="3" id="KW-1185">Reference proteome</keyword>
<gene>
    <name evidence="1" type="ORF">PHYPA_019578</name>
</gene>
<evidence type="ECO:0000313" key="1">
    <source>
        <dbReference type="EMBL" id="PNR39300.1"/>
    </source>
</evidence>
<organism evidence="1">
    <name type="scientific">Physcomitrium patens</name>
    <name type="common">Spreading-leaved earth moss</name>
    <name type="synonym">Physcomitrella patens</name>
    <dbReference type="NCBI Taxonomy" id="3218"/>
    <lineage>
        <taxon>Eukaryota</taxon>
        <taxon>Viridiplantae</taxon>
        <taxon>Streptophyta</taxon>
        <taxon>Embryophyta</taxon>
        <taxon>Bryophyta</taxon>
        <taxon>Bryophytina</taxon>
        <taxon>Bryopsida</taxon>
        <taxon>Funariidae</taxon>
        <taxon>Funariales</taxon>
        <taxon>Funariaceae</taxon>
        <taxon>Physcomitrium</taxon>
    </lineage>
</organism>
<dbReference type="AlphaFoldDB" id="A0A2K1JCP0"/>
<proteinExistence type="predicted"/>
<dbReference type="EMBL" id="ABEU02000015">
    <property type="protein sequence ID" value="PNR39300.1"/>
    <property type="molecule type" value="Genomic_DNA"/>
</dbReference>
<dbReference type="Gramene" id="Pp3c15_10559V3.1">
    <property type="protein sequence ID" value="Pp3c15_10559V3.1"/>
    <property type="gene ID" value="Pp3c15_10559"/>
</dbReference>
<dbReference type="EnsemblPlants" id="Pp3c15_10559V3.1">
    <property type="protein sequence ID" value="Pp3c15_10559V3.1"/>
    <property type="gene ID" value="Pp3c15_10559"/>
</dbReference>
<protein>
    <submittedName>
        <fullName evidence="1 2">Uncharacterized protein</fullName>
    </submittedName>
</protein>
<dbReference type="PaxDb" id="3218-PP1S99_172V6.1"/>
<evidence type="ECO:0000313" key="2">
    <source>
        <dbReference type="EnsemblPlants" id="Pp3c15_10559V3.1"/>
    </source>
</evidence>
<name>A0A2K1JCP0_PHYPA</name>
<dbReference type="Proteomes" id="UP000006727">
    <property type="component" value="Chromosome 15"/>
</dbReference>
<evidence type="ECO:0000313" key="3">
    <source>
        <dbReference type="Proteomes" id="UP000006727"/>
    </source>
</evidence>